<feature type="region of interest" description="Disordered" evidence="1">
    <location>
        <begin position="71"/>
        <end position="91"/>
    </location>
</feature>
<dbReference type="EMBL" id="CP027169">
    <property type="protein sequence ID" value="AVK06808.1"/>
    <property type="molecule type" value="Genomic_DNA"/>
</dbReference>
<dbReference type="Proteomes" id="UP000238390">
    <property type="component" value="Chromosome"/>
</dbReference>
<evidence type="ECO:0000256" key="1">
    <source>
        <dbReference type="SAM" id="MobiDB-lite"/>
    </source>
</evidence>
<evidence type="ECO:0000313" key="2">
    <source>
        <dbReference type="EMBL" id="AVK06808.1"/>
    </source>
</evidence>
<dbReference type="AlphaFoldDB" id="A0A2R3IY15"/>
<name>A0A2R3IY15_9PSED</name>
<protein>
    <submittedName>
        <fullName evidence="2">Uncharacterized protein</fullName>
    </submittedName>
</protein>
<evidence type="ECO:0000313" key="3">
    <source>
        <dbReference type="Proteomes" id="UP000238390"/>
    </source>
</evidence>
<keyword evidence="3" id="KW-1185">Reference proteome</keyword>
<proteinExistence type="predicted"/>
<gene>
    <name evidence="2" type="ORF">CSB93_6101</name>
</gene>
<accession>A0A2R3IY15</accession>
<reference evidence="2 3" key="1">
    <citation type="submission" date="2018-02" db="EMBL/GenBank/DDBJ databases">
        <title>FDA/CDC Antimicrobial Resistant Isolate Bank Genome Sequencing.</title>
        <authorList>
            <person name="Benahmed F.H."/>
            <person name="Lutgring J.D."/>
            <person name="Yoo B."/>
            <person name="Machado M."/>
            <person name="Brown A."/>
            <person name="McAllister G."/>
            <person name="Perry A."/>
            <person name="Halpin A.L."/>
            <person name="Vavikolanu K."/>
            <person name="Ott S."/>
            <person name="Zhao X."/>
            <person name="Tallon L.J."/>
            <person name="Sadzewicz L."/>
            <person name="Aluvathingal J."/>
            <person name="Nadendla S."/>
            <person name="Voskania-kordi A."/>
            <person name="Simonyan V."/>
            <person name="Patel J."/>
            <person name="Shawar R.M."/>
        </authorList>
    </citation>
    <scope>NUCLEOTIDE SEQUENCE [LARGE SCALE GENOMIC DNA]</scope>
    <source>
        <strain evidence="2 3">AR_0356</strain>
    </source>
</reference>
<organism evidence="2 3">
    <name type="scientific">Pseudomonas paraeruginosa</name>
    <dbReference type="NCBI Taxonomy" id="2994495"/>
    <lineage>
        <taxon>Bacteria</taxon>
        <taxon>Pseudomonadati</taxon>
        <taxon>Pseudomonadota</taxon>
        <taxon>Gammaproteobacteria</taxon>
        <taxon>Pseudomonadales</taxon>
        <taxon>Pseudomonadaceae</taxon>
        <taxon>Pseudomonas</taxon>
    </lineage>
</organism>
<sequence>MPGSEGPLHRLRLRLRQDRHPAGRSFWSDLFDFREKRELQDRSFKTVFVFVNDALVRKLSNGEANIHRLADRKNPLGPLQGAGESFSDKPR</sequence>